<evidence type="ECO:0000313" key="11">
    <source>
        <dbReference type="Proteomes" id="UP000571751"/>
    </source>
</evidence>
<dbReference type="InterPro" id="IPR050097">
    <property type="entry name" value="Ferredoxin-NADP_redctase_2"/>
</dbReference>
<dbReference type="PANTHER" id="PTHR48105">
    <property type="entry name" value="THIOREDOXIN REDUCTASE 1-RELATED-RELATED"/>
    <property type="match status" value="1"/>
</dbReference>
<reference evidence="8 10" key="1">
    <citation type="submission" date="2020-07" db="EMBL/GenBank/DDBJ databases">
        <title>Genomic Encyclopedia of Type Strains, Phase IV (KMG-V): Genome sequencing to study the core and pangenomes of soil and plant-associated prokaryotes.</title>
        <authorList>
            <person name="Whitman W."/>
        </authorList>
    </citation>
    <scope>NUCLEOTIDE SEQUENCE [LARGE SCALE GENOMIC DNA]</scope>
    <source>
        <strain evidence="4 10">A4</strain>
        <strain evidence="7 9">C11</strain>
        <strain evidence="6 11">C14</strain>
        <strain evidence="5 8">S1</strain>
    </source>
</reference>
<dbReference type="RefSeq" id="WP_181487729.1">
    <property type="nucleotide sequence ID" value="NZ_JACDUI010000001.1"/>
</dbReference>
<dbReference type="Gene3D" id="3.50.50.60">
    <property type="entry name" value="FAD/NAD(P)-binding domain"/>
    <property type="match status" value="2"/>
</dbReference>
<dbReference type="PRINTS" id="PR00469">
    <property type="entry name" value="PNDRDTASEII"/>
</dbReference>
<evidence type="ECO:0000313" key="8">
    <source>
        <dbReference type="Proteomes" id="UP000522365"/>
    </source>
</evidence>
<sequence length="301" mass="32885">MVYDLIIIGGGPAGLTAGIYAMRAKLSTLCLEKQNEGGKIAEAGIVENYPGFESIKGFELAQKFSEHAKHFELPIIHEEVEKIDTSSKPYKVITKHETYEAKSIVIASGSRYKKPGLNEDDFMGKGVCYCVMCDAFFFLNKEVIVLGRGTSAIMAAYNLKDIAKKITIVTDRPKLTAVEKIMEERMNLMNNLEIVLNAEPIEIVGKEKAEGVKVSIDGKEKIISADGIFISFGYVPNTEFLDGSEIKLNKRKFIETDENCKTNVDGIYACGDVTGGILQVSKAVGEGVTAFTGALSSIQKE</sequence>
<dbReference type="InterPro" id="IPR036188">
    <property type="entry name" value="FAD/NAD-bd_sf"/>
</dbReference>
<dbReference type="Proteomes" id="UP000571751">
    <property type="component" value="Unassembled WGS sequence"/>
</dbReference>
<evidence type="ECO:0000313" key="9">
    <source>
        <dbReference type="Proteomes" id="UP000536195"/>
    </source>
</evidence>
<keyword evidence="2 5" id="KW-0560">Oxidoreductase</keyword>
<keyword evidence="1" id="KW-0285">Flavoprotein</keyword>
<name>A0A7J9P020_METMI</name>
<dbReference type="Proteomes" id="UP000563838">
    <property type="component" value="Unassembled WGS sequence"/>
</dbReference>
<proteinExistence type="predicted"/>
<dbReference type="EC" id="1.8.1.9" evidence="5"/>
<protein>
    <submittedName>
        <fullName evidence="5">Thioredoxin reductase (NADPH)</fullName>
        <ecNumber evidence="5">1.8.1.9</ecNumber>
    </submittedName>
</protein>
<evidence type="ECO:0000256" key="2">
    <source>
        <dbReference type="ARBA" id="ARBA00023002"/>
    </source>
</evidence>
<dbReference type="AlphaFoldDB" id="A0A7J9P020"/>
<feature type="domain" description="FAD/NAD(P)-binding" evidence="3">
    <location>
        <begin position="3"/>
        <end position="287"/>
    </location>
</feature>
<organism evidence="5 8">
    <name type="scientific">Methanococcus maripaludis</name>
    <name type="common">Methanococcus deltae</name>
    <dbReference type="NCBI Taxonomy" id="39152"/>
    <lineage>
        <taxon>Archaea</taxon>
        <taxon>Methanobacteriati</taxon>
        <taxon>Methanobacteriota</taxon>
        <taxon>Methanomada group</taxon>
        <taxon>Methanococci</taxon>
        <taxon>Methanococcales</taxon>
        <taxon>Methanococcaceae</taxon>
        <taxon>Methanococcus</taxon>
    </lineage>
</organism>
<evidence type="ECO:0000313" key="10">
    <source>
        <dbReference type="Proteomes" id="UP000563838"/>
    </source>
</evidence>
<dbReference type="SUPFAM" id="SSF51905">
    <property type="entry name" value="FAD/NAD(P)-binding domain"/>
    <property type="match status" value="2"/>
</dbReference>
<evidence type="ECO:0000259" key="3">
    <source>
        <dbReference type="Pfam" id="PF07992"/>
    </source>
</evidence>
<dbReference type="Pfam" id="PF07992">
    <property type="entry name" value="Pyr_redox_2"/>
    <property type="match status" value="1"/>
</dbReference>
<accession>A0A7J9P020</accession>
<gene>
    <name evidence="4" type="ORF">HNP87_000776</name>
    <name evidence="5" type="ORF">HNP89_000808</name>
    <name evidence="7" type="ORF">HNP92_000064</name>
    <name evidence="6" type="ORF">HNP95_000776</name>
</gene>
<dbReference type="EMBL" id="JACDUK010000001">
    <property type="protein sequence ID" value="MBA2852871.1"/>
    <property type="molecule type" value="Genomic_DNA"/>
</dbReference>
<evidence type="ECO:0000313" key="4">
    <source>
        <dbReference type="EMBL" id="MBA2840264.1"/>
    </source>
</evidence>
<evidence type="ECO:0000313" key="7">
    <source>
        <dbReference type="EMBL" id="MBB6400779.1"/>
    </source>
</evidence>
<evidence type="ECO:0000313" key="5">
    <source>
        <dbReference type="EMBL" id="MBA2852871.1"/>
    </source>
</evidence>
<comment type="caution">
    <text evidence="5">The sequence shown here is derived from an EMBL/GenBank/DDBJ whole genome shotgun (WGS) entry which is preliminary data.</text>
</comment>
<dbReference type="GO" id="GO:0004791">
    <property type="term" value="F:thioredoxin-disulfide reductase (NADPH) activity"/>
    <property type="evidence" value="ECO:0007669"/>
    <property type="project" value="UniProtKB-EC"/>
</dbReference>
<dbReference type="EMBL" id="JACHEC010000001">
    <property type="protein sequence ID" value="MBB6400779.1"/>
    <property type="molecule type" value="Genomic_DNA"/>
</dbReference>
<evidence type="ECO:0000256" key="1">
    <source>
        <dbReference type="ARBA" id="ARBA00022630"/>
    </source>
</evidence>
<dbReference type="Proteomes" id="UP000536195">
    <property type="component" value="Unassembled WGS sequence"/>
</dbReference>
<dbReference type="Proteomes" id="UP000522365">
    <property type="component" value="Unassembled WGS sequence"/>
</dbReference>
<evidence type="ECO:0000313" key="6">
    <source>
        <dbReference type="EMBL" id="MBA2868617.1"/>
    </source>
</evidence>
<dbReference type="PRINTS" id="PR00368">
    <property type="entry name" value="FADPNR"/>
</dbReference>
<dbReference type="EMBL" id="JACDUP010000001">
    <property type="protein sequence ID" value="MBA2868617.1"/>
    <property type="molecule type" value="Genomic_DNA"/>
</dbReference>
<dbReference type="InterPro" id="IPR023753">
    <property type="entry name" value="FAD/NAD-binding_dom"/>
</dbReference>
<dbReference type="EMBL" id="JACDUI010000001">
    <property type="protein sequence ID" value="MBA2840264.1"/>
    <property type="molecule type" value="Genomic_DNA"/>
</dbReference>